<feature type="domain" description="Beta-lactamase-related" evidence="2">
    <location>
        <begin position="66"/>
        <end position="379"/>
    </location>
</feature>
<dbReference type="AlphaFoldDB" id="A0A401W1P9"/>
<keyword evidence="4" id="KW-1185">Reference proteome</keyword>
<proteinExistence type="predicted"/>
<dbReference type="InterPro" id="IPR050491">
    <property type="entry name" value="AmpC-like"/>
</dbReference>
<dbReference type="SUPFAM" id="SSF56601">
    <property type="entry name" value="beta-lactamase/transpeptidase-like"/>
    <property type="match status" value="1"/>
</dbReference>
<evidence type="ECO:0000259" key="2">
    <source>
        <dbReference type="Pfam" id="PF00144"/>
    </source>
</evidence>
<dbReference type="PANTHER" id="PTHR46825">
    <property type="entry name" value="D-ALANYL-D-ALANINE-CARBOXYPEPTIDASE/ENDOPEPTIDASE AMPH"/>
    <property type="match status" value="1"/>
</dbReference>
<evidence type="ECO:0000313" key="4">
    <source>
        <dbReference type="Proteomes" id="UP000286746"/>
    </source>
</evidence>
<dbReference type="Gene3D" id="3.40.710.10">
    <property type="entry name" value="DD-peptidase/beta-lactamase superfamily"/>
    <property type="match status" value="1"/>
</dbReference>
<name>A0A401W1P9_STREY</name>
<dbReference type="RefSeq" id="WP_125054419.1">
    <property type="nucleotide sequence ID" value="NZ_BHZD01000001.1"/>
</dbReference>
<dbReference type="InterPro" id="IPR001466">
    <property type="entry name" value="Beta-lactam-related"/>
</dbReference>
<dbReference type="GO" id="GO:0016787">
    <property type="term" value="F:hydrolase activity"/>
    <property type="evidence" value="ECO:0007669"/>
    <property type="project" value="UniProtKB-KW"/>
</dbReference>
<keyword evidence="3" id="KW-0378">Hydrolase</keyword>
<organism evidence="3 4">
    <name type="scientific">Streptomyces paromomycinus</name>
    <name type="common">Streptomyces rimosus subsp. paromomycinus</name>
    <dbReference type="NCBI Taxonomy" id="92743"/>
    <lineage>
        <taxon>Bacteria</taxon>
        <taxon>Bacillati</taxon>
        <taxon>Actinomycetota</taxon>
        <taxon>Actinomycetes</taxon>
        <taxon>Kitasatosporales</taxon>
        <taxon>Streptomycetaceae</taxon>
        <taxon>Streptomyces</taxon>
    </lineage>
</organism>
<accession>A0A401W1P9</accession>
<comment type="caution">
    <text evidence="3">The sequence shown here is derived from an EMBL/GenBank/DDBJ whole genome shotgun (WGS) entry which is preliminary data.</text>
</comment>
<protein>
    <submittedName>
        <fullName evidence="3">Serine hydrolase</fullName>
    </submittedName>
</protein>
<reference evidence="3 4" key="1">
    <citation type="submission" date="2018-11" db="EMBL/GenBank/DDBJ databases">
        <title>Whole genome sequence of Streptomyces paromomycinus NBRC 15454(T).</title>
        <authorList>
            <person name="Komaki H."/>
            <person name="Tamura T."/>
        </authorList>
    </citation>
    <scope>NUCLEOTIDE SEQUENCE [LARGE SCALE GENOMIC DNA]</scope>
    <source>
        <strain evidence="3 4">NBRC 15454</strain>
    </source>
</reference>
<feature type="compositionally biased region" description="Basic and acidic residues" evidence="1">
    <location>
        <begin position="1"/>
        <end position="11"/>
    </location>
</feature>
<dbReference type="PANTHER" id="PTHR46825:SF7">
    <property type="entry name" value="D-ALANYL-D-ALANINE CARBOXYPEPTIDASE"/>
    <property type="match status" value="1"/>
</dbReference>
<dbReference type="Pfam" id="PF00144">
    <property type="entry name" value="Beta-lactamase"/>
    <property type="match status" value="1"/>
</dbReference>
<dbReference type="InterPro" id="IPR012338">
    <property type="entry name" value="Beta-lactam/transpept-like"/>
</dbReference>
<feature type="region of interest" description="Disordered" evidence="1">
    <location>
        <begin position="1"/>
        <end position="29"/>
    </location>
</feature>
<dbReference type="EMBL" id="BHZD01000001">
    <property type="protein sequence ID" value="GCD43253.1"/>
    <property type="molecule type" value="Genomic_DNA"/>
</dbReference>
<dbReference type="Proteomes" id="UP000286746">
    <property type="component" value="Unassembled WGS sequence"/>
</dbReference>
<sequence length="413" mass="44429">MISVTDRRTRTAESAAARNTSRRSHRPAATRATALALAVTAVLAAGPAADAATPRHSDDRHRATQNALRDVVEKGGLPGVFAEARDGRGRWSGAAGYADTSMHRERTRADHFRAASITKVFLATVLLQLAEEGVLDLDDSVEKWLPGLVRGNGNDGRAVRLRQLLNHTSGLANYTSDPEFSYRTSGPGFPEHRYTTYRPADLVALSMKQPPHSAPGKSALYSNTNYVLVGMIVEKATGHPYAHEVQQRILNPLRLRETSFPGLDPRMPAPHPTAYSRLRQKEPDAPIVDATEQNMSWLGAAGDMISTTGDVNTFFRALTRGRLLGSAATREMFTTVPAETEGYRYGLGIESVTLSCGVTVVGKTGRANGSVSGVVGTRDGGHQLTFNINGDWMGDAATYVGVVEAEFCGARKG</sequence>
<gene>
    <name evidence="3" type="ORF">GKJPGBOP_02933</name>
</gene>
<evidence type="ECO:0000256" key="1">
    <source>
        <dbReference type="SAM" id="MobiDB-lite"/>
    </source>
</evidence>
<evidence type="ECO:0000313" key="3">
    <source>
        <dbReference type="EMBL" id="GCD43253.1"/>
    </source>
</evidence>